<dbReference type="Gene3D" id="3.40.50.800">
    <property type="entry name" value="Anticodon-binding domain"/>
    <property type="match status" value="1"/>
</dbReference>
<evidence type="ECO:0000313" key="11">
    <source>
        <dbReference type="RefSeq" id="XP_014674557.1"/>
    </source>
</evidence>
<evidence type="ECO:0000256" key="4">
    <source>
        <dbReference type="ARBA" id="ARBA00022840"/>
    </source>
</evidence>
<evidence type="ECO:0000256" key="2">
    <source>
        <dbReference type="ARBA" id="ARBA00022598"/>
    </source>
</evidence>
<dbReference type="SUPFAM" id="SSF55681">
    <property type="entry name" value="Class II aaRS and biotin synthetases"/>
    <property type="match status" value="1"/>
</dbReference>
<dbReference type="EC" id="6.1.1.15" evidence="1"/>
<dbReference type="Proteomes" id="UP000695022">
    <property type="component" value="Unplaced"/>
</dbReference>
<dbReference type="PROSITE" id="PS50862">
    <property type="entry name" value="AA_TRNA_LIGASE_II"/>
    <property type="match status" value="1"/>
</dbReference>
<keyword evidence="3" id="KW-0547">Nucleotide-binding</keyword>
<evidence type="ECO:0000256" key="1">
    <source>
        <dbReference type="ARBA" id="ARBA00012831"/>
    </source>
</evidence>
<dbReference type="InterPro" id="IPR002316">
    <property type="entry name" value="Pro-tRNA-ligase_IIa"/>
</dbReference>
<dbReference type="Gene3D" id="3.30.930.10">
    <property type="entry name" value="Bira Bifunctional Protein, Domain 2"/>
    <property type="match status" value="1"/>
</dbReference>
<dbReference type="SUPFAM" id="SSF52954">
    <property type="entry name" value="Class II aaRS ABD-related"/>
    <property type="match status" value="1"/>
</dbReference>
<gene>
    <name evidence="11" type="primary">LOC106814725</name>
</gene>
<dbReference type="InterPro" id="IPR036621">
    <property type="entry name" value="Anticodon-bd_dom_sf"/>
</dbReference>
<dbReference type="GO" id="GO:0016874">
    <property type="term" value="F:ligase activity"/>
    <property type="evidence" value="ECO:0007669"/>
    <property type="project" value="UniProtKB-KW"/>
</dbReference>
<dbReference type="PANTHER" id="PTHR42753">
    <property type="entry name" value="MITOCHONDRIAL RIBOSOME PROTEIN L39/PROLYL-TRNA LIGASE FAMILY MEMBER"/>
    <property type="match status" value="1"/>
</dbReference>
<dbReference type="InterPro" id="IPR004154">
    <property type="entry name" value="Anticodon-bd"/>
</dbReference>
<evidence type="ECO:0000256" key="3">
    <source>
        <dbReference type="ARBA" id="ARBA00022741"/>
    </source>
</evidence>
<evidence type="ECO:0000256" key="5">
    <source>
        <dbReference type="ARBA" id="ARBA00022917"/>
    </source>
</evidence>
<keyword evidence="4" id="KW-0067">ATP-binding</keyword>
<dbReference type="CDD" id="cd00779">
    <property type="entry name" value="ProRS_core_prok"/>
    <property type="match status" value="1"/>
</dbReference>
<feature type="domain" description="Aminoacyl-transfer RNA synthetases class-II family profile" evidence="9">
    <location>
        <begin position="79"/>
        <end position="346"/>
    </location>
</feature>
<name>A0ABM1EQT6_PRICU</name>
<dbReference type="PRINTS" id="PR01046">
    <property type="entry name" value="TRNASYNTHPRO"/>
</dbReference>
<keyword evidence="2 11" id="KW-0436">Ligase</keyword>
<dbReference type="Pfam" id="PF03129">
    <property type="entry name" value="HGTP_anticodon"/>
    <property type="match status" value="1"/>
</dbReference>
<dbReference type="PANTHER" id="PTHR42753:SF10">
    <property type="entry name" value="PROLINE--TRNA LIGASE, MITOCHONDRIAL-RELATED"/>
    <property type="match status" value="1"/>
</dbReference>
<protein>
    <recommendedName>
        <fullName evidence="1">proline--tRNA ligase</fullName>
        <ecNumber evidence="1">6.1.1.15</ecNumber>
    </recommendedName>
    <alternativeName>
        <fullName evidence="7">Prolyl-tRNA synthetase</fullName>
    </alternativeName>
</protein>
<evidence type="ECO:0000259" key="9">
    <source>
        <dbReference type="PROSITE" id="PS50862"/>
    </source>
</evidence>
<reference evidence="11" key="1">
    <citation type="submission" date="2025-08" db="UniProtKB">
        <authorList>
            <consortium name="RefSeq"/>
        </authorList>
    </citation>
    <scope>IDENTIFICATION</scope>
</reference>
<dbReference type="InterPro" id="IPR033730">
    <property type="entry name" value="ProRS_core_prok"/>
</dbReference>
<organism evidence="10 11">
    <name type="scientific">Priapulus caudatus</name>
    <name type="common">Priapulid worm</name>
    <dbReference type="NCBI Taxonomy" id="37621"/>
    <lineage>
        <taxon>Eukaryota</taxon>
        <taxon>Metazoa</taxon>
        <taxon>Ecdysozoa</taxon>
        <taxon>Scalidophora</taxon>
        <taxon>Priapulida</taxon>
        <taxon>Priapulimorpha</taxon>
        <taxon>Priapulimorphida</taxon>
        <taxon>Priapulidae</taxon>
        <taxon>Priapulus</taxon>
    </lineage>
</organism>
<dbReference type="InterPro" id="IPR002314">
    <property type="entry name" value="aa-tRNA-synt_IIb"/>
</dbReference>
<keyword evidence="10" id="KW-1185">Reference proteome</keyword>
<dbReference type="RefSeq" id="XP_014674557.1">
    <property type="nucleotide sequence ID" value="XM_014819071.1"/>
</dbReference>
<dbReference type="Pfam" id="PF00587">
    <property type="entry name" value="tRNA-synt_2b"/>
    <property type="match status" value="1"/>
</dbReference>
<keyword evidence="6" id="KW-0030">Aminoacyl-tRNA synthetase</keyword>
<evidence type="ECO:0000256" key="8">
    <source>
        <dbReference type="ARBA" id="ARBA00047671"/>
    </source>
</evidence>
<proteinExistence type="predicted"/>
<evidence type="ECO:0000256" key="6">
    <source>
        <dbReference type="ARBA" id="ARBA00023146"/>
    </source>
</evidence>
<comment type="catalytic activity">
    <reaction evidence="8">
        <text>tRNA(Pro) + L-proline + ATP = L-prolyl-tRNA(Pro) + AMP + diphosphate</text>
        <dbReference type="Rhea" id="RHEA:14305"/>
        <dbReference type="Rhea" id="RHEA-COMP:9700"/>
        <dbReference type="Rhea" id="RHEA-COMP:9702"/>
        <dbReference type="ChEBI" id="CHEBI:30616"/>
        <dbReference type="ChEBI" id="CHEBI:33019"/>
        <dbReference type="ChEBI" id="CHEBI:60039"/>
        <dbReference type="ChEBI" id="CHEBI:78442"/>
        <dbReference type="ChEBI" id="CHEBI:78532"/>
        <dbReference type="ChEBI" id="CHEBI:456215"/>
        <dbReference type="EC" id="6.1.1.15"/>
    </reaction>
</comment>
<keyword evidence="5" id="KW-0648">Protein biosynthesis</keyword>
<evidence type="ECO:0000313" key="10">
    <source>
        <dbReference type="Proteomes" id="UP000695022"/>
    </source>
</evidence>
<dbReference type="GeneID" id="106814725"/>
<accession>A0ABM1EQT6</accession>
<dbReference type="InterPro" id="IPR006195">
    <property type="entry name" value="aa-tRNA-synth_II"/>
</dbReference>
<sequence length="454" mass="50472">MKKLAQPLTSNVMTRWRHSVAGCHTSTVFQTNQAIPCVDQVKSSEHLCKSQKLMLELGLIAPSSPGCLHLLPGAVRALEKLCRLIDHEMRAIGGRKIDMPSLAVAQLWRASGRWEAMGQELFRFKDRHDTDYCLAPTHEEVVTSLVASQGTMTYKSLPLRLYQITKKFRDEMKPRFGLLRGKEFYMKDMYSFDASEESAKETYEAVCEAYANLFQKLKLTYVKVLGTTGNIGGSVSHEFHLPASIGEDALYLCQKCSYQANAEVLDAGVVNPACPSCGDSLRSTPGIEVGHTFLLGTKYSSTFGASYLNRHGKPNLLQMGCFGLGVSRILAAAVEVLSTNSELRWPTSIAPYQVCVIPPKAGSKEAHASLMAQHLYQQLSSLPHLNGDVLLDDRGHLTIGRRLQEATRLGFPHVVICGKKSLEAIPLIEVHRTYYDEPPKFMTHRELFDYMEAS</sequence>
<dbReference type="InterPro" id="IPR045864">
    <property type="entry name" value="aa-tRNA-synth_II/BPL/LPL"/>
</dbReference>
<evidence type="ECO:0000256" key="7">
    <source>
        <dbReference type="ARBA" id="ARBA00029731"/>
    </source>
</evidence>
<dbReference type="InterPro" id="IPR050062">
    <property type="entry name" value="Pro-tRNA_synthetase"/>
</dbReference>